<dbReference type="Pfam" id="PF00258">
    <property type="entry name" value="Flavodoxin_1"/>
    <property type="match status" value="1"/>
</dbReference>
<evidence type="ECO:0000259" key="1">
    <source>
        <dbReference type="PROSITE" id="PS50902"/>
    </source>
</evidence>
<dbReference type="SUPFAM" id="SSF54862">
    <property type="entry name" value="4Fe-4S ferredoxins"/>
    <property type="match status" value="1"/>
</dbReference>
<dbReference type="EMBL" id="JACHFW010000004">
    <property type="protein sequence ID" value="MBB5264289.1"/>
    <property type="molecule type" value="Genomic_DNA"/>
</dbReference>
<dbReference type="GO" id="GO:0010181">
    <property type="term" value="F:FMN binding"/>
    <property type="evidence" value="ECO:0007669"/>
    <property type="project" value="InterPro"/>
</dbReference>
<dbReference type="RefSeq" id="WP_183772832.1">
    <property type="nucleotide sequence ID" value="NZ_JACHFW010000004.1"/>
</dbReference>
<dbReference type="Gene3D" id="3.40.50.360">
    <property type="match status" value="1"/>
</dbReference>
<dbReference type="Proteomes" id="UP000543642">
    <property type="component" value="Unassembled WGS sequence"/>
</dbReference>
<name>A0A7W8H9I5_9FIRM</name>
<feature type="domain" description="Flavodoxin-like" evidence="1">
    <location>
        <begin position="3"/>
        <end position="149"/>
    </location>
</feature>
<dbReference type="GO" id="GO:0016651">
    <property type="term" value="F:oxidoreductase activity, acting on NAD(P)H"/>
    <property type="evidence" value="ECO:0007669"/>
    <property type="project" value="UniProtKB-ARBA"/>
</dbReference>
<dbReference type="InterPro" id="IPR001226">
    <property type="entry name" value="Flavodoxin_CS"/>
</dbReference>
<evidence type="ECO:0000313" key="3">
    <source>
        <dbReference type="Proteomes" id="UP000543642"/>
    </source>
</evidence>
<dbReference type="SUPFAM" id="SSF52218">
    <property type="entry name" value="Flavoproteins"/>
    <property type="match status" value="1"/>
</dbReference>
<organism evidence="2 3">
    <name type="scientific">Catenibacillus scindens</name>
    <dbReference type="NCBI Taxonomy" id="673271"/>
    <lineage>
        <taxon>Bacteria</taxon>
        <taxon>Bacillati</taxon>
        <taxon>Bacillota</taxon>
        <taxon>Clostridia</taxon>
        <taxon>Lachnospirales</taxon>
        <taxon>Lachnospiraceae</taxon>
        <taxon>Catenibacillus</taxon>
    </lineage>
</organism>
<dbReference type="GO" id="GO:0009055">
    <property type="term" value="F:electron transfer activity"/>
    <property type="evidence" value="ECO:0007669"/>
    <property type="project" value="InterPro"/>
</dbReference>
<proteinExistence type="predicted"/>
<dbReference type="PROSITE" id="PS50902">
    <property type="entry name" value="FLAVODOXIN_LIKE"/>
    <property type="match status" value="1"/>
</dbReference>
<protein>
    <submittedName>
        <fullName evidence="2">Flavodoxin/NAD-dependent dihydropyrimidine dehydrogenase PreA subunit</fullName>
    </submittedName>
</protein>
<dbReference type="InterPro" id="IPR008254">
    <property type="entry name" value="Flavodoxin/NO_synth"/>
</dbReference>
<dbReference type="AlphaFoldDB" id="A0A7W8H9I5"/>
<dbReference type="CDD" id="cd00133">
    <property type="entry name" value="PTS_IIB"/>
    <property type="match status" value="1"/>
</dbReference>
<accession>A0A7W8H9I5</accession>
<dbReference type="InterPro" id="IPR029039">
    <property type="entry name" value="Flavoprotein-like_sf"/>
</dbReference>
<reference evidence="2 3" key="1">
    <citation type="submission" date="2020-08" db="EMBL/GenBank/DDBJ databases">
        <title>Genomic Encyclopedia of Type Strains, Phase IV (KMG-IV): sequencing the most valuable type-strain genomes for metagenomic binning, comparative biology and taxonomic classification.</title>
        <authorList>
            <person name="Goeker M."/>
        </authorList>
    </citation>
    <scope>NUCLEOTIDE SEQUENCE [LARGE SCALE GENOMIC DNA]</scope>
    <source>
        <strain evidence="2 3">DSM 106146</strain>
    </source>
</reference>
<gene>
    <name evidence="2" type="ORF">HNP82_001400</name>
</gene>
<sequence>MKALIVYYSQTGNTQKAARKIRDGLKAAGWEVYVSLLKNTKAEDLEDYDLVGIGSPVWYEMTPNMRLFVESLPDQKGKPAFCFCTHGTMPDLYFPLAVPRLMQKGFTVLGWDKWYGNCSIQIFPEPYYTAGHPDEKDLEDAFAFGKKMGEMGAAYCRGENVELPKSPMPNMMPMHANAAIDHLGGFHNVHGKLVRDPEKCLYPKCHICIDHCTMGYNDYSCDPPKYGSEGNCCDDRHGCTYCEMLCPTGAIHPEIPYEQAAPAGQDHGSELFCMVLEKAEKEGKFRRLIPFDKVGTKTPFYSVHNTHPRLKPLSTKADNE</sequence>
<evidence type="ECO:0000313" key="2">
    <source>
        <dbReference type="EMBL" id="MBB5264289.1"/>
    </source>
</evidence>
<comment type="caution">
    <text evidence="2">The sequence shown here is derived from an EMBL/GenBank/DDBJ whole genome shotgun (WGS) entry which is preliminary data.</text>
</comment>
<dbReference type="PROSITE" id="PS00201">
    <property type="entry name" value="FLAVODOXIN"/>
    <property type="match status" value="1"/>
</dbReference>
<keyword evidence="3" id="KW-1185">Reference proteome</keyword>